<comment type="similarity">
    <text evidence="1">Belongs to the Clp1 family. NOL9/GRC3 subfamily.</text>
</comment>
<dbReference type="PANTHER" id="PTHR12755">
    <property type="entry name" value="CLEAVAGE/POLYADENYLATION FACTOR IA SUBUNIT CLP1P"/>
    <property type="match status" value="1"/>
</dbReference>
<dbReference type="GO" id="GO:0051731">
    <property type="term" value="F:polynucleotide 5'-hydroxyl-kinase activity"/>
    <property type="evidence" value="ECO:0007669"/>
    <property type="project" value="InterPro"/>
</dbReference>
<comment type="caution">
    <text evidence="12">The sequence shown here is derived from an EMBL/GenBank/DDBJ whole genome shotgun (WGS) entry which is preliminary data.</text>
</comment>
<dbReference type="GO" id="GO:0005524">
    <property type="term" value="F:ATP binding"/>
    <property type="evidence" value="ECO:0007669"/>
    <property type="project" value="UniProtKB-KW"/>
</dbReference>
<evidence type="ECO:0000256" key="9">
    <source>
        <dbReference type="SAM" id="MobiDB-lite"/>
    </source>
</evidence>
<evidence type="ECO:0000256" key="7">
    <source>
        <dbReference type="ARBA" id="ARBA00022840"/>
    </source>
</evidence>
<dbReference type="SUPFAM" id="SSF52540">
    <property type="entry name" value="P-loop containing nucleoside triphosphate hydrolases"/>
    <property type="match status" value="1"/>
</dbReference>
<keyword evidence="5" id="KW-0547">Nucleotide-binding</keyword>
<feature type="region of interest" description="Disordered" evidence="9">
    <location>
        <begin position="16"/>
        <end position="41"/>
    </location>
</feature>
<keyword evidence="13" id="KW-1185">Reference proteome</keyword>
<dbReference type="OrthoDB" id="2405412at2759"/>
<dbReference type="Pfam" id="PF24419">
    <property type="entry name" value="Cupin_NOL9"/>
    <property type="match status" value="1"/>
</dbReference>
<evidence type="ECO:0000313" key="13">
    <source>
        <dbReference type="Proteomes" id="UP000886523"/>
    </source>
</evidence>
<dbReference type="Pfam" id="PF16575">
    <property type="entry name" value="CLP1_P"/>
    <property type="match status" value="1"/>
</dbReference>
<dbReference type="InterPro" id="IPR057573">
    <property type="entry name" value="NOL9_N"/>
</dbReference>
<proteinExistence type="inferred from homology"/>
<accession>A0A9P6BAZ6</accession>
<evidence type="ECO:0000256" key="1">
    <source>
        <dbReference type="ARBA" id="ARBA00011003"/>
    </source>
</evidence>
<dbReference type="AlphaFoldDB" id="A0A9P6BAZ6"/>
<evidence type="ECO:0000256" key="6">
    <source>
        <dbReference type="ARBA" id="ARBA00022777"/>
    </source>
</evidence>
<protein>
    <recommendedName>
        <fullName evidence="3">Polynucleotide 5'-hydroxyl-kinase GRC3</fullName>
    </recommendedName>
    <alternativeName>
        <fullName evidence="8">Polynucleotide 5'-hydroxyl-kinase NOL9</fullName>
    </alternativeName>
    <alternativeName>
        <fullName evidence="2">Polynucleotide 5'-hydroxyl-kinase grc3</fullName>
    </alternativeName>
</protein>
<evidence type="ECO:0000256" key="2">
    <source>
        <dbReference type="ARBA" id="ARBA00018706"/>
    </source>
</evidence>
<dbReference type="InterPro" id="IPR045116">
    <property type="entry name" value="Clp1/Grc3"/>
</dbReference>
<evidence type="ECO:0000256" key="8">
    <source>
        <dbReference type="ARBA" id="ARBA00071212"/>
    </source>
</evidence>
<evidence type="ECO:0000256" key="3">
    <source>
        <dbReference type="ARBA" id="ARBA00019824"/>
    </source>
</evidence>
<evidence type="ECO:0000256" key="5">
    <source>
        <dbReference type="ARBA" id="ARBA00022741"/>
    </source>
</evidence>
<dbReference type="InterPro" id="IPR027417">
    <property type="entry name" value="P-loop_NTPase"/>
</dbReference>
<keyword evidence="7" id="KW-0067">ATP-binding</keyword>
<evidence type="ECO:0000256" key="4">
    <source>
        <dbReference type="ARBA" id="ARBA00022679"/>
    </source>
</evidence>
<dbReference type="GO" id="GO:0000448">
    <property type="term" value="P:cleavage in ITS2 between 5.8S rRNA and LSU-rRNA of tricistronic rRNA transcript (SSU-rRNA, 5.8S rRNA, LSU-rRNA)"/>
    <property type="evidence" value="ECO:0007669"/>
    <property type="project" value="TreeGrafter"/>
</dbReference>
<feature type="compositionally biased region" description="Polar residues" evidence="9">
    <location>
        <begin position="16"/>
        <end position="25"/>
    </location>
</feature>
<evidence type="ECO:0000259" key="11">
    <source>
        <dbReference type="Pfam" id="PF24419"/>
    </source>
</evidence>
<evidence type="ECO:0000259" key="10">
    <source>
        <dbReference type="Pfam" id="PF16575"/>
    </source>
</evidence>
<name>A0A9P6BAZ6_9AGAM</name>
<dbReference type="Proteomes" id="UP000886523">
    <property type="component" value="Unassembled WGS sequence"/>
</dbReference>
<dbReference type="InterPro" id="IPR032319">
    <property type="entry name" value="CLP1_P"/>
</dbReference>
<dbReference type="Gene3D" id="3.40.50.300">
    <property type="entry name" value="P-loop containing nucleotide triphosphate hydrolases"/>
    <property type="match status" value="1"/>
</dbReference>
<dbReference type="PANTHER" id="PTHR12755:SF3">
    <property type="entry name" value="POLYNUCLEOTIDE 5'-HYDROXYL-KINASE NOL9"/>
    <property type="match status" value="1"/>
</dbReference>
<sequence>MLSAVALRQRKSAASSVAHSFSPSRPTEDTENSGGVPGDFENTTNVFSPHLDVNVFRLRAFEASKFFLSTDQSNVILVIQPSEALPMIGVVDITLLAGSISVLGVELSSTRVSHTVFAPRSHPTPYIVGLMPKSSPTVLAHDIPQRVRDNAPSGAAIILLQQSKTGVESLGHICRAFDGLFGDVKSAGSWGVPGFYAAVDGLPPGSRPFVLPESWQVALDSVQSLPSHLEIDIPFLGLVYGAKGAGKSTFSRTLLNKLLSTHPKVAFLECDIGQSEFTPGGLVSLHVLDRPVFGPSFTHIRPPFRAHFIGSPTPRSSPSYYLSCITALVNTYRLEVQYSAFAEDGTVRSVPLVINTQGWVKGLGADLLSKIEEIAAPTHMYSFQPPESQHDTDPISQPITFSIHPRSSSTIFTLSSIGPQLTSIKYSPSDLRGLSLMSYFHSTYTALSSTSWSTSVPLNARPPWEIDCSVALDSIILSGPGGEDVVSEELAPALNVGLVGLVQMIESVPSVGQREPQPLQPHSFSFPYTQGTPPPSPEISECVGIGLIRSVSETSATLHLVTPVSGDVLSRCRVLVKGEMELPIWGMLDYWADEDAKDLCGVEWGKVPYLQWGGGGSGVGSAKRRTRKNVMRRGQM</sequence>
<keyword evidence="6" id="KW-0418">Kinase</keyword>
<evidence type="ECO:0000313" key="12">
    <source>
        <dbReference type="EMBL" id="KAF9520694.1"/>
    </source>
</evidence>
<feature type="domain" description="NOL9 N-terminal" evidence="11">
    <location>
        <begin position="64"/>
        <end position="122"/>
    </location>
</feature>
<feature type="region of interest" description="Disordered" evidence="9">
    <location>
        <begin position="616"/>
        <end position="636"/>
    </location>
</feature>
<gene>
    <name evidence="12" type="ORF">BS47DRAFT_1386894</name>
</gene>
<organism evidence="12 13">
    <name type="scientific">Hydnum rufescens UP504</name>
    <dbReference type="NCBI Taxonomy" id="1448309"/>
    <lineage>
        <taxon>Eukaryota</taxon>
        <taxon>Fungi</taxon>
        <taxon>Dikarya</taxon>
        <taxon>Basidiomycota</taxon>
        <taxon>Agaricomycotina</taxon>
        <taxon>Agaricomycetes</taxon>
        <taxon>Cantharellales</taxon>
        <taxon>Hydnaceae</taxon>
        <taxon>Hydnum</taxon>
    </lineage>
</organism>
<feature type="compositionally biased region" description="Basic residues" evidence="9">
    <location>
        <begin position="622"/>
        <end position="636"/>
    </location>
</feature>
<dbReference type="EMBL" id="MU128910">
    <property type="protein sequence ID" value="KAF9520694.1"/>
    <property type="molecule type" value="Genomic_DNA"/>
</dbReference>
<reference evidence="12" key="1">
    <citation type="journal article" date="2020" name="Nat. Commun.">
        <title>Large-scale genome sequencing of mycorrhizal fungi provides insights into the early evolution of symbiotic traits.</title>
        <authorList>
            <person name="Miyauchi S."/>
            <person name="Kiss E."/>
            <person name="Kuo A."/>
            <person name="Drula E."/>
            <person name="Kohler A."/>
            <person name="Sanchez-Garcia M."/>
            <person name="Morin E."/>
            <person name="Andreopoulos B."/>
            <person name="Barry K.W."/>
            <person name="Bonito G."/>
            <person name="Buee M."/>
            <person name="Carver A."/>
            <person name="Chen C."/>
            <person name="Cichocki N."/>
            <person name="Clum A."/>
            <person name="Culley D."/>
            <person name="Crous P.W."/>
            <person name="Fauchery L."/>
            <person name="Girlanda M."/>
            <person name="Hayes R.D."/>
            <person name="Keri Z."/>
            <person name="LaButti K."/>
            <person name="Lipzen A."/>
            <person name="Lombard V."/>
            <person name="Magnuson J."/>
            <person name="Maillard F."/>
            <person name="Murat C."/>
            <person name="Nolan M."/>
            <person name="Ohm R.A."/>
            <person name="Pangilinan J."/>
            <person name="Pereira M.F."/>
            <person name="Perotto S."/>
            <person name="Peter M."/>
            <person name="Pfister S."/>
            <person name="Riley R."/>
            <person name="Sitrit Y."/>
            <person name="Stielow J.B."/>
            <person name="Szollosi G."/>
            <person name="Zifcakova L."/>
            <person name="Stursova M."/>
            <person name="Spatafora J.W."/>
            <person name="Tedersoo L."/>
            <person name="Vaario L.M."/>
            <person name="Yamada A."/>
            <person name="Yan M."/>
            <person name="Wang P."/>
            <person name="Xu J."/>
            <person name="Bruns T."/>
            <person name="Baldrian P."/>
            <person name="Vilgalys R."/>
            <person name="Dunand C."/>
            <person name="Henrissat B."/>
            <person name="Grigoriev I.V."/>
            <person name="Hibbett D."/>
            <person name="Nagy L.G."/>
            <person name="Martin F.M."/>
        </authorList>
    </citation>
    <scope>NUCLEOTIDE SEQUENCE</scope>
    <source>
        <strain evidence="12">UP504</strain>
    </source>
</reference>
<feature type="domain" description="Clp1 P-loop" evidence="10">
    <location>
        <begin position="241"/>
        <end position="441"/>
    </location>
</feature>
<keyword evidence="4" id="KW-0808">Transferase</keyword>
<dbReference type="GO" id="GO:0005634">
    <property type="term" value="C:nucleus"/>
    <property type="evidence" value="ECO:0007669"/>
    <property type="project" value="TreeGrafter"/>
</dbReference>